<name>A0A2D3VJB0_9PEZI</name>
<dbReference type="AlphaFoldDB" id="A0A2D3VJB0"/>
<protein>
    <submittedName>
        <fullName evidence="1">Uncharacterized protein</fullName>
    </submittedName>
</protein>
<evidence type="ECO:0000313" key="2">
    <source>
        <dbReference type="Proteomes" id="UP000225277"/>
    </source>
</evidence>
<proteinExistence type="predicted"/>
<sequence length="183" mass="20838">MVLRELDPDDALQLSLALQFQYSNGSTCRDKFLFNHIEIIQRMRRTNMLRNTSFSTTMNSDGVGSRIQSGLCPLQASYLPPNRAYHQLIHEPSFTSSSNAKNGEEKTEHLCFIRYPLLFRSLAFRDGVDAPLERSRIAVKLAAGSNVTYAQLLQTPPNEWRPRPPITVEFATISITLHSKNRR</sequence>
<keyword evidence="2" id="KW-1185">Reference proteome</keyword>
<organism evidence="1 2">
    <name type="scientific">Ramularia collo-cygni</name>
    <dbReference type="NCBI Taxonomy" id="112498"/>
    <lineage>
        <taxon>Eukaryota</taxon>
        <taxon>Fungi</taxon>
        <taxon>Dikarya</taxon>
        <taxon>Ascomycota</taxon>
        <taxon>Pezizomycotina</taxon>
        <taxon>Dothideomycetes</taxon>
        <taxon>Dothideomycetidae</taxon>
        <taxon>Mycosphaerellales</taxon>
        <taxon>Mycosphaerellaceae</taxon>
        <taxon>Ramularia</taxon>
    </lineage>
</organism>
<gene>
    <name evidence="1" type="ORF">RCC_08028</name>
</gene>
<evidence type="ECO:0000313" key="1">
    <source>
        <dbReference type="EMBL" id="CZT22159.1"/>
    </source>
</evidence>
<reference evidence="1 2" key="1">
    <citation type="submission" date="2016-03" db="EMBL/GenBank/DDBJ databases">
        <authorList>
            <person name="Ploux O."/>
        </authorList>
    </citation>
    <scope>NUCLEOTIDE SEQUENCE [LARGE SCALE GENOMIC DNA]</scope>
    <source>
        <strain evidence="1 2">URUG2</strain>
    </source>
</reference>
<dbReference type="GeneID" id="35603129"/>
<accession>A0A2D3VJB0</accession>
<dbReference type="EMBL" id="FJUY01000013">
    <property type="protein sequence ID" value="CZT22159.1"/>
    <property type="molecule type" value="Genomic_DNA"/>
</dbReference>
<dbReference type="RefSeq" id="XP_023629048.1">
    <property type="nucleotide sequence ID" value="XM_023773280.1"/>
</dbReference>
<dbReference type="Proteomes" id="UP000225277">
    <property type="component" value="Unassembled WGS sequence"/>
</dbReference>